<dbReference type="RefSeq" id="WP_160800655.1">
    <property type="nucleotide sequence ID" value="NZ_WUUL01000003.1"/>
</dbReference>
<evidence type="ECO:0000259" key="8">
    <source>
        <dbReference type="PROSITE" id="PS50110"/>
    </source>
</evidence>
<feature type="domain" description="Sigma-54 factor interaction" evidence="7">
    <location>
        <begin position="141"/>
        <end position="370"/>
    </location>
</feature>
<dbReference type="InterPro" id="IPR009057">
    <property type="entry name" value="Homeodomain-like_sf"/>
</dbReference>
<dbReference type="InterPro" id="IPR001789">
    <property type="entry name" value="Sig_transdc_resp-reg_receiver"/>
</dbReference>
<dbReference type="SUPFAM" id="SSF52172">
    <property type="entry name" value="CheY-like"/>
    <property type="match status" value="1"/>
</dbReference>
<dbReference type="InterPro" id="IPR025662">
    <property type="entry name" value="Sigma_54_int_dom_ATP-bd_1"/>
</dbReference>
<dbReference type="Pfam" id="PF02954">
    <property type="entry name" value="HTH_8"/>
    <property type="match status" value="1"/>
</dbReference>
<dbReference type="Gene3D" id="3.40.50.2300">
    <property type="match status" value="1"/>
</dbReference>
<name>A0A6I4VS99_9BACL</name>
<dbReference type="GO" id="GO:0005524">
    <property type="term" value="F:ATP binding"/>
    <property type="evidence" value="ECO:0007669"/>
    <property type="project" value="UniProtKB-KW"/>
</dbReference>
<evidence type="ECO:0000313" key="10">
    <source>
        <dbReference type="Proteomes" id="UP000430692"/>
    </source>
</evidence>
<dbReference type="Pfam" id="PF00072">
    <property type="entry name" value="Response_reg"/>
    <property type="match status" value="1"/>
</dbReference>
<keyword evidence="3" id="KW-0805">Transcription regulation</keyword>
<dbReference type="Gene3D" id="3.40.50.300">
    <property type="entry name" value="P-loop containing nucleotide triphosphate hydrolases"/>
    <property type="match status" value="1"/>
</dbReference>
<dbReference type="PANTHER" id="PTHR32071">
    <property type="entry name" value="TRANSCRIPTIONAL REGULATORY PROTEIN"/>
    <property type="match status" value="1"/>
</dbReference>
<dbReference type="PANTHER" id="PTHR32071:SF113">
    <property type="entry name" value="ALGINATE BIOSYNTHESIS TRANSCRIPTIONAL REGULATORY PROTEIN ALGB"/>
    <property type="match status" value="1"/>
</dbReference>
<feature type="modified residue" description="4-aspartylphosphate" evidence="6">
    <location>
        <position position="51"/>
    </location>
</feature>
<dbReference type="GO" id="GO:0043565">
    <property type="term" value="F:sequence-specific DNA binding"/>
    <property type="evidence" value="ECO:0007669"/>
    <property type="project" value="InterPro"/>
</dbReference>
<dbReference type="AlphaFoldDB" id="A0A6I4VS99"/>
<dbReference type="InterPro" id="IPR011006">
    <property type="entry name" value="CheY-like_superfamily"/>
</dbReference>
<keyword evidence="1" id="KW-0547">Nucleotide-binding</keyword>
<evidence type="ECO:0000256" key="3">
    <source>
        <dbReference type="ARBA" id="ARBA00023015"/>
    </source>
</evidence>
<evidence type="ECO:0000259" key="7">
    <source>
        <dbReference type="PROSITE" id="PS50045"/>
    </source>
</evidence>
<dbReference type="Proteomes" id="UP000430692">
    <property type="component" value="Unassembled WGS sequence"/>
</dbReference>
<dbReference type="InterPro" id="IPR002197">
    <property type="entry name" value="HTH_Fis"/>
</dbReference>
<dbReference type="GO" id="GO:0000160">
    <property type="term" value="P:phosphorelay signal transduction system"/>
    <property type="evidence" value="ECO:0007669"/>
    <property type="project" value="InterPro"/>
</dbReference>
<keyword evidence="6" id="KW-0597">Phosphoprotein</keyword>
<evidence type="ECO:0000313" key="9">
    <source>
        <dbReference type="EMBL" id="MXQ53301.1"/>
    </source>
</evidence>
<evidence type="ECO:0000256" key="1">
    <source>
        <dbReference type="ARBA" id="ARBA00022741"/>
    </source>
</evidence>
<evidence type="ECO:0000256" key="4">
    <source>
        <dbReference type="ARBA" id="ARBA00023125"/>
    </source>
</evidence>
<sequence>MYPVMIIDDEIAICQSLKFALEDRYHVYTFTDPEQALPLFKRIDFAIVLLDLKMGEHSGLDILQSIKRISPNTIIIMITAYGSIPSSVEAMHKGAFSYVTKPIHLEELMVLLDRAEEYYHLSSKVQWLSEALEKAHNEHGFIGKSAKMQEVFRMLDKIREVDSNVLITGESGTGKELVAKIIHYQSRRHQKRFQTINCAAIPESLLESELFGHEKGSFTGAFEKKHGLLSVADKGTVFLDEIGEMELTLQGKLLRVIQERKITPVGGTEEKAVDFRLIAATNRDLLKDVQDKQFRQDLYYRLNVIPIHLPALRERKEDIPLLVEFFLHKLSHRMGKPVEGISQEALQVLLDYAYPGNVRELQNIMERAIALTYSSVIQVSDLPEEMTKQQQVFSDHTLIPIYVGEKMEQVERKVIQYNLSAMNGNRRKTAQLIGISERNLRDKLKKYATE</sequence>
<organism evidence="9 10">
    <name type="scientific">Shimazuella alba</name>
    <dbReference type="NCBI Taxonomy" id="2690964"/>
    <lineage>
        <taxon>Bacteria</taxon>
        <taxon>Bacillati</taxon>
        <taxon>Bacillota</taxon>
        <taxon>Bacilli</taxon>
        <taxon>Bacillales</taxon>
        <taxon>Thermoactinomycetaceae</taxon>
        <taxon>Shimazuella</taxon>
    </lineage>
</organism>
<dbReference type="InterPro" id="IPR027417">
    <property type="entry name" value="P-loop_NTPase"/>
</dbReference>
<dbReference type="InterPro" id="IPR025944">
    <property type="entry name" value="Sigma_54_int_dom_CS"/>
</dbReference>
<dbReference type="PROSITE" id="PS00676">
    <property type="entry name" value="SIGMA54_INTERACT_2"/>
    <property type="match status" value="1"/>
</dbReference>
<proteinExistence type="predicted"/>
<dbReference type="SMART" id="SM00382">
    <property type="entry name" value="AAA"/>
    <property type="match status" value="1"/>
</dbReference>
<dbReference type="SUPFAM" id="SSF46689">
    <property type="entry name" value="Homeodomain-like"/>
    <property type="match status" value="1"/>
</dbReference>
<dbReference type="InterPro" id="IPR003593">
    <property type="entry name" value="AAA+_ATPase"/>
</dbReference>
<keyword evidence="4" id="KW-0238">DNA-binding</keyword>
<keyword evidence="2" id="KW-0067">ATP-binding</keyword>
<dbReference type="PROSITE" id="PS50110">
    <property type="entry name" value="RESPONSE_REGULATORY"/>
    <property type="match status" value="1"/>
</dbReference>
<dbReference type="PROSITE" id="PS00675">
    <property type="entry name" value="SIGMA54_INTERACT_1"/>
    <property type="match status" value="1"/>
</dbReference>
<dbReference type="Pfam" id="PF00158">
    <property type="entry name" value="Sigma54_activat"/>
    <property type="match status" value="1"/>
</dbReference>
<comment type="caution">
    <text evidence="9">The sequence shown here is derived from an EMBL/GenBank/DDBJ whole genome shotgun (WGS) entry which is preliminary data.</text>
</comment>
<dbReference type="Gene3D" id="1.10.10.60">
    <property type="entry name" value="Homeodomain-like"/>
    <property type="match status" value="1"/>
</dbReference>
<evidence type="ECO:0000256" key="5">
    <source>
        <dbReference type="ARBA" id="ARBA00023163"/>
    </source>
</evidence>
<accession>A0A6I4VS99</accession>
<dbReference type="GO" id="GO:0006355">
    <property type="term" value="P:regulation of DNA-templated transcription"/>
    <property type="evidence" value="ECO:0007669"/>
    <property type="project" value="InterPro"/>
</dbReference>
<dbReference type="PROSITE" id="PS50045">
    <property type="entry name" value="SIGMA54_INTERACT_4"/>
    <property type="match status" value="1"/>
</dbReference>
<dbReference type="InterPro" id="IPR002078">
    <property type="entry name" value="Sigma_54_int"/>
</dbReference>
<keyword evidence="10" id="KW-1185">Reference proteome</keyword>
<dbReference type="PRINTS" id="PR01590">
    <property type="entry name" value="HTHFIS"/>
</dbReference>
<dbReference type="InterPro" id="IPR025943">
    <property type="entry name" value="Sigma_54_int_dom_ATP-bd_2"/>
</dbReference>
<dbReference type="Pfam" id="PF25601">
    <property type="entry name" value="AAA_lid_14"/>
    <property type="match status" value="1"/>
</dbReference>
<evidence type="ECO:0000256" key="2">
    <source>
        <dbReference type="ARBA" id="ARBA00022840"/>
    </source>
</evidence>
<dbReference type="EMBL" id="WUUL01000003">
    <property type="protein sequence ID" value="MXQ53301.1"/>
    <property type="molecule type" value="Genomic_DNA"/>
</dbReference>
<dbReference type="SUPFAM" id="SSF52540">
    <property type="entry name" value="P-loop containing nucleoside triphosphate hydrolases"/>
    <property type="match status" value="1"/>
</dbReference>
<keyword evidence="5" id="KW-0804">Transcription</keyword>
<gene>
    <name evidence="9" type="ORF">GSM42_06050</name>
</gene>
<evidence type="ECO:0000256" key="6">
    <source>
        <dbReference type="PROSITE-ProRule" id="PRU00169"/>
    </source>
</evidence>
<dbReference type="SMART" id="SM00448">
    <property type="entry name" value="REC"/>
    <property type="match status" value="1"/>
</dbReference>
<dbReference type="PROSITE" id="PS00688">
    <property type="entry name" value="SIGMA54_INTERACT_3"/>
    <property type="match status" value="1"/>
</dbReference>
<feature type="domain" description="Response regulatory" evidence="8">
    <location>
        <begin position="3"/>
        <end position="116"/>
    </location>
</feature>
<protein>
    <submittedName>
        <fullName evidence="9">Response regulator</fullName>
    </submittedName>
</protein>
<dbReference type="CDD" id="cd00009">
    <property type="entry name" value="AAA"/>
    <property type="match status" value="1"/>
</dbReference>
<reference evidence="9 10" key="1">
    <citation type="submission" date="2019-12" db="EMBL/GenBank/DDBJ databases">
        <title>Whole-genome analyses of novel actinobacteria.</title>
        <authorList>
            <person name="Sahin N."/>
            <person name="Saygin H."/>
        </authorList>
    </citation>
    <scope>NUCLEOTIDE SEQUENCE [LARGE SCALE GENOMIC DNA]</scope>
    <source>
        <strain evidence="9 10">KC615</strain>
    </source>
</reference>
<dbReference type="InterPro" id="IPR058031">
    <property type="entry name" value="AAA_lid_NorR"/>
</dbReference>
<dbReference type="FunFam" id="3.40.50.300:FF:000006">
    <property type="entry name" value="DNA-binding transcriptional regulator NtrC"/>
    <property type="match status" value="1"/>
</dbReference>
<dbReference type="Gene3D" id="1.10.8.60">
    <property type="match status" value="1"/>
</dbReference>